<evidence type="ECO:0000313" key="6">
    <source>
        <dbReference type="EMBL" id="MRU16631.1"/>
    </source>
</evidence>
<keyword evidence="4" id="KW-0804">Transcription</keyword>
<protein>
    <submittedName>
        <fullName evidence="6">LysR family transcriptional regulator</fullName>
    </submittedName>
</protein>
<organism evidence="6 7">
    <name type="scientific">Roseovarius bejariae</name>
    <dbReference type="NCBI Taxonomy" id="2576383"/>
    <lineage>
        <taxon>Bacteria</taxon>
        <taxon>Pseudomonadati</taxon>
        <taxon>Pseudomonadota</taxon>
        <taxon>Alphaproteobacteria</taxon>
        <taxon>Rhodobacterales</taxon>
        <taxon>Roseobacteraceae</taxon>
        <taxon>Roseovarius</taxon>
    </lineage>
</organism>
<evidence type="ECO:0000256" key="4">
    <source>
        <dbReference type="ARBA" id="ARBA00023163"/>
    </source>
</evidence>
<evidence type="ECO:0000313" key="7">
    <source>
        <dbReference type="Proteomes" id="UP000564704"/>
    </source>
</evidence>
<dbReference type="Proteomes" id="UP000564704">
    <property type="component" value="Unassembled WGS sequence"/>
</dbReference>
<comment type="caution">
    <text evidence="6">The sequence shown here is derived from an EMBL/GenBank/DDBJ whole genome shotgun (WGS) entry which is preliminary data.</text>
</comment>
<dbReference type="InterPro" id="IPR050950">
    <property type="entry name" value="HTH-type_LysR_regulators"/>
</dbReference>
<dbReference type="AlphaFoldDB" id="A0A844CMQ9"/>
<dbReference type="InterPro" id="IPR036388">
    <property type="entry name" value="WH-like_DNA-bd_sf"/>
</dbReference>
<dbReference type="GO" id="GO:0003677">
    <property type="term" value="F:DNA binding"/>
    <property type="evidence" value="ECO:0007669"/>
    <property type="project" value="UniProtKB-KW"/>
</dbReference>
<comment type="similarity">
    <text evidence="1">Belongs to the LysR transcriptional regulatory family.</text>
</comment>
<evidence type="ECO:0000256" key="1">
    <source>
        <dbReference type="ARBA" id="ARBA00009437"/>
    </source>
</evidence>
<evidence type="ECO:0000256" key="2">
    <source>
        <dbReference type="ARBA" id="ARBA00023015"/>
    </source>
</evidence>
<keyword evidence="3" id="KW-0238">DNA-binding</keyword>
<dbReference type="PROSITE" id="PS50931">
    <property type="entry name" value="HTH_LYSR"/>
    <property type="match status" value="1"/>
</dbReference>
<feature type="domain" description="HTH lysR-type" evidence="5">
    <location>
        <begin position="3"/>
        <end position="59"/>
    </location>
</feature>
<keyword evidence="2" id="KW-0805">Transcription regulation</keyword>
<dbReference type="Gene3D" id="3.40.190.10">
    <property type="entry name" value="Periplasmic binding protein-like II"/>
    <property type="match status" value="2"/>
</dbReference>
<dbReference type="SUPFAM" id="SSF53850">
    <property type="entry name" value="Periplasmic binding protein-like II"/>
    <property type="match status" value="1"/>
</dbReference>
<dbReference type="GO" id="GO:0003700">
    <property type="term" value="F:DNA-binding transcription factor activity"/>
    <property type="evidence" value="ECO:0007669"/>
    <property type="project" value="InterPro"/>
</dbReference>
<dbReference type="Gene3D" id="1.10.10.10">
    <property type="entry name" value="Winged helix-like DNA-binding domain superfamily/Winged helix DNA-binding domain"/>
    <property type="match status" value="1"/>
</dbReference>
<dbReference type="RefSeq" id="WP_154153826.1">
    <property type="nucleotide sequence ID" value="NZ_SZWE01000002.1"/>
</dbReference>
<sequence>MALKIEMLRGFATVARSGNLSDAASALGRTPSAVSMMLKQLENHLGEPLFETDRKNKLTALGEFTLEQAERELEQFDNTVRAIEGFARASHGHVRVAAVPSVAGSIIPQVFSRHINAFNAVDIELRDMDSSSILHELSRNRVDIGIATLGENDLGLHSRLLMSDRFGVICTSDHPLARCTEPVNWEMLENERLIANSLSAGINAEPSRALHGKALLTAQNLTSIMAMVRTGIGITILPEMAVRALQSNDLTFRPLTDPTAKRQIHLLRKADVTLSPAAQLLEGYIINCAQDLMQPGNDAQNLR</sequence>
<evidence type="ECO:0000256" key="3">
    <source>
        <dbReference type="ARBA" id="ARBA00023125"/>
    </source>
</evidence>
<name>A0A844CMQ9_9RHOB</name>
<gene>
    <name evidence="6" type="ORF">FDP25_14410</name>
</gene>
<dbReference type="PANTHER" id="PTHR30419">
    <property type="entry name" value="HTH-TYPE TRANSCRIPTIONAL REGULATOR YBHD"/>
    <property type="match status" value="1"/>
</dbReference>
<dbReference type="PANTHER" id="PTHR30419:SF8">
    <property type="entry name" value="NITROGEN ASSIMILATION TRANSCRIPTIONAL ACTIVATOR-RELATED"/>
    <property type="match status" value="1"/>
</dbReference>
<dbReference type="GO" id="GO:0005829">
    <property type="term" value="C:cytosol"/>
    <property type="evidence" value="ECO:0007669"/>
    <property type="project" value="TreeGrafter"/>
</dbReference>
<reference evidence="6 7" key="1">
    <citation type="submission" date="2019-05" db="EMBL/GenBank/DDBJ databases">
        <title>Roseovarius bejariae sp. nov., a moderately halophylic bacterium isolated from a saline soil in Rambla Salada (Murcia).</title>
        <authorList>
            <person name="Castro D.J."/>
            <person name="Gomez-Altuve A."/>
            <person name="Reina J.C."/>
            <person name="Rodriguez M."/>
            <person name="Sampedro I."/>
            <person name="Llamas I."/>
            <person name="Martinez-Checa F."/>
        </authorList>
    </citation>
    <scope>NUCLEOTIDE SEQUENCE [LARGE SCALE GENOMIC DNA]</scope>
    <source>
        <strain evidence="6 7">A21</strain>
    </source>
</reference>
<dbReference type="InterPro" id="IPR005119">
    <property type="entry name" value="LysR_subst-bd"/>
</dbReference>
<dbReference type="CDD" id="cd08440">
    <property type="entry name" value="PBP2_LTTR_like_4"/>
    <property type="match status" value="1"/>
</dbReference>
<dbReference type="InterPro" id="IPR036390">
    <property type="entry name" value="WH_DNA-bd_sf"/>
</dbReference>
<keyword evidence="7" id="KW-1185">Reference proteome</keyword>
<accession>A0A844CMQ9</accession>
<dbReference type="InterPro" id="IPR000847">
    <property type="entry name" value="LysR_HTH_N"/>
</dbReference>
<proteinExistence type="inferred from homology"/>
<dbReference type="EMBL" id="SZWE01000002">
    <property type="protein sequence ID" value="MRU16631.1"/>
    <property type="molecule type" value="Genomic_DNA"/>
</dbReference>
<dbReference type="Pfam" id="PF03466">
    <property type="entry name" value="LysR_substrate"/>
    <property type="match status" value="1"/>
</dbReference>
<dbReference type="Pfam" id="PF00126">
    <property type="entry name" value="HTH_1"/>
    <property type="match status" value="1"/>
</dbReference>
<dbReference type="OrthoDB" id="3252676at2"/>
<evidence type="ECO:0000259" key="5">
    <source>
        <dbReference type="PROSITE" id="PS50931"/>
    </source>
</evidence>
<dbReference type="SUPFAM" id="SSF46785">
    <property type="entry name" value="Winged helix' DNA-binding domain"/>
    <property type="match status" value="1"/>
</dbReference>